<name>A0ABU5TVV8_9CYAN</name>
<gene>
    <name evidence="2" type="ORF">VB854_08635</name>
</gene>
<sequence>MQRAFKTQLKLNNRQKTLMAKHAGYSRWVWNWALAMWN</sequence>
<dbReference type="EMBL" id="JAYGHT010000019">
    <property type="protein sequence ID" value="MEA5519014.1"/>
    <property type="molecule type" value="Genomic_DNA"/>
</dbReference>
<keyword evidence="3" id="KW-1185">Reference proteome</keyword>
<dbReference type="Proteomes" id="UP001301728">
    <property type="component" value="Unassembled WGS sequence"/>
</dbReference>
<dbReference type="InterPro" id="IPR021027">
    <property type="entry name" value="Transposase_put_HTH"/>
</dbReference>
<proteinExistence type="predicted"/>
<evidence type="ECO:0000313" key="2">
    <source>
        <dbReference type="EMBL" id="MEA5519014.1"/>
    </source>
</evidence>
<reference evidence="2 3" key="1">
    <citation type="submission" date="2023-12" db="EMBL/GenBank/DDBJ databases">
        <title>Baltic Sea Cyanobacteria.</title>
        <authorList>
            <person name="Delbaje E."/>
            <person name="Fewer D.P."/>
            <person name="Shishido T.K."/>
        </authorList>
    </citation>
    <scope>NUCLEOTIDE SEQUENCE [LARGE SCALE GENOMIC DNA]</scope>
    <source>
        <strain evidence="2 3">CCNP 1315</strain>
    </source>
</reference>
<protein>
    <submittedName>
        <fullName evidence="2">Helix-turn-helix domain-containing protein</fullName>
    </submittedName>
</protein>
<accession>A0ABU5TVV8</accession>
<evidence type="ECO:0000259" key="1">
    <source>
        <dbReference type="Pfam" id="PF12323"/>
    </source>
</evidence>
<feature type="non-terminal residue" evidence="2">
    <location>
        <position position="38"/>
    </location>
</feature>
<organism evidence="2 3">
    <name type="scientific">Limnoraphis robusta CCNP1315</name>
    <dbReference type="NCBI Taxonomy" id="3110306"/>
    <lineage>
        <taxon>Bacteria</taxon>
        <taxon>Bacillati</taxon>
        <taxon>Cyanobacteriota</taxon>
        <taxon>Cyanophyceae</taxon>
        <taxon>Oscillatoriophycideae</taxon>
        <taxon>Oscillatoriales</taxon>
        <taxon>Sirenicapillariaceae</taxon>
        <taxon>Limnoraphis</taxon>
    </lineage>
</organism>
<dbReference type="Pfam" id="PF12323">
    <property type="entry name" value="HTH_OrfB_IS605"/>
    <property type="match status" value="1"/>
</dbReference>
<feature type="domain" description="Transposase putative helix-turn-helix" evidence="1">
    <location>
        <begin position="1"/>
        <end position="37"/>
    </location>
</feature>
<dbReference type="RefSeq" id="WP_323272434.1">
    <property type="nucleotide sequence ID" value="NZ_JAYGHT010000019.1"/>
</dbReference>
<comment type="caution">
    <text evidence="2">The sequence shown here is derived from an EMBL/GenBank/DDBJ whole genome shotgun (WGS) entry which is preliminary data.</text>
</comment>
<evidence type="ECO:0000313" key="3">
    <source>
        <dbReference type="Proteomes" id="UP001301728"/>
    </source>
</evidence>